<dbReference type="GO" id="GO:0003677">
    <property type="term" value="F:DNA binding"/>
    <property type="evidence" value="ECO:0007669"/>
    <property type="project" value="InterPro"/>
</dbReference>
<dbReference type="Gene3D" id="3.90.220.10">
    <property type="entry name" value="Adenine-n6-DNA-methyltransferase Taqi, Chain A, domain 2"/>
    <property type="match status" value="1"/>
</dbReference>
<dbReference type="Pfam" id="PF02384">
    <property type="entry name" value="N6_Mtase"/>
    <property type="match status" value="1"/>
</dbReference>
<keyword evidence="1 6" id="KW-0489">Methyltransferase</keyword>
<evidence type="ECO:0000259" key="4">
    <source>
        <dbReference type="Pfam" id="PF02384"/>
    </source>
</evidence>
<dbReference type="InterPro" id="IPR023135">
    <property type="entry name" value="N6_DNA_MeTrfase_TaqI_C"/>
</dbReference>
<dbReference type="eggNOG" id="COG0286">
    <property type="taxonomic scope" value="Bacteria"/>
</dbReference>
<gene>
    <name evidence="6" type="ORF">Krac_8337</name>
</gene>
<dbReference type="PANTHER" id="PTHR33841:SF5">
    <property type="entry name" value="DNA METHYLASE (MODIFICATION METHYLASE) (METHYLTRANSFERASE)-RELATED"/>
    <property type="match status" value="1"/>
</dbReference>
<dbReference type="PRINTS" id="PR00507">
    <property type="entry name" value="N12N6MTFRASE"/>
</dbReference>
<protein>
    <submittedName>
        <fullName evidence="6">N-6 DNA methylase</fullName>
    </submittedName>
</protein>
<organism evidence="6 7">
    <name type="scientific">Ktedonobacter racemifer DSM 44963</name>
    <dbReference type="NCBI Taxonomy" id="485913"/>
    <lineage>
        <taxon>Bacteria</taxon>
        <taxon>Bacillati</taxon>
        <taxon>Chloroflexota</taxon>
        <taxon>Ktedonobacteria</taxon>
        <taxon>Ktedonobacterales</taxon>
        <taxon>Ktedonobacteraceae</taxon>
        <taxon>Ktedonobacter</taxon>
    </lineage>
</organism>
<dbReference type="AlphaFoldDB" id="D6TML6"/>
<evidence type="ECO:0000259" key="5">
    <source>
        <dbReference type="Pfam" id="PF12950"/>
    </source>
</evidence>
<dbReference type="InterPro" id="IPR029063">
    <property type="entry name" value="SAM-dependent_MTases_sf"/>
</dbReference>
<feature type="domain" description="TaqI-like C-terminal specificity" evidence="5">
    <location>
        <begin position="405"/>
        <end position="505"/>
    </location>
</feature>
<evidence type="ECO:0000256" key="1">
    <source>
        <dbReference type="ARBA" id="ARBA00022603"/>
    </source>
</evidence>
<name>D6TML6_KTERA</name>
<evidence type="ECO:0000256" key="2">
    <source>
        <dbReference type="ARBA" id="ARBA00022679"/>
    </source>
</evidence>
<dbReference type="GO" id="GO:0008170">
    <property type="term" value="F:N-methyltransferase activity"/>
    <property type="evidence" value="ECO:0007669"/>
    <property type="project" value="InterPro"/>
</dbReference>
<keyword evidence="2" id="KW-0808">Transferase</keyword>
<dbReference type="SUPFAM" id="SSF53335">
    <property type="entry name" value="S-adenosyl-L-methionine-dependent methyltransferases"/>
    <property type="match status" value="1"/>
</dbReference>
<dbReference type="Proteomes" id="UP000004508">
    <property type="component" value="Unassembled WGS sequence"/>
</dbReference>
<dbReference type="GO" id="GO:0032259">
    <property type="term" value="P:methylation"/>
    <property type="evidence" value="ECO:0007669"/>
    <property type="project" value="UniProtKB-KW"/>
</dbReference>
<dbReference type="EMBL" id="ADVG01000002">
    <property type="protein sequence ID" value="EFH87016.1"/>
    <property type="molecule type" value="Genomic_DNA"/>
</dbReference>
<dbReference type="InterPro" id="IPR025931">
    <property type="entry name" value="TaqI_C"/>
</dbReference>
<keyword evidence="7" id="KW-1185">Reference proteome</keyword>
<dbReference type="Pfam" id="PF12950">
    <property type="entry name" value="TaqI_C"/>
    <property type="match status" value="1"/>
</dbReference>
<dbReference type="Gene3D" id="3.40.50.150">
    <property type="entry name" value="Vaccinia Virus protein VP39"/>
    <property type="match status" value="1"/>
</dbReference>
<dbReference type="STRING" id="485913.Krac_8337"/>
<dbReference type="OrthoDB" id="9814572at2"/>
<evidence type="ECO:0000313" key="6">
    <source>
        <dbReference type="EMBL" id="EFH87016.1"/>
    </source>
</evidence>
<comment type="caution">
    <text evidence="6">The sequence shown here is derived from an EMBL/GenBank/DDBJ whole genome shotgun (WGS) entry which is preliminary data.</text>
</comment>
<dbReference type="InterPro" id="IPR050953">
    <property type="entry name" value="N4_N6_ade-DNA_methylase"/>
</dbReference>
<feature type="domain" description="DNA methylase adenine-specific" evidence="4">
    <location>
        <begin position="12"/>
        <end position="259"/>
    </location>
</feature>
<dbReference type="InterPro" id="IPR003356">
    <property type="entry name" value="DNA_methylase_A-5"/>
</dbReference>
<accession>D6TML6</accession>
<evidence type="ECO:0000313" key="7">
    <source>
        <dbReference type="Proteomes" id="UP000004508"/>
    </source>
</evidence>
<proteinExistence type="predicted"/>
<dbReference type="InParanoid" id="D6TML6"/>
<keyword evidence="3" id="KW-0949">S-adenosyl-L-methionine</keyword>
<reference evidence="6 7" key="1">
    <citation type="journal article" date="2011" name="Stand. Genomic Sci.">
        <title>Non-contiguous finished genome sequence and contextual data of the filamentous soil bacterium Ktedonobacter racemifer type strain (SOSP1-21).</title>
        <authorList>
            <person name="Chang Y.J."/>
            <person name="Land M."/>
            <person name="Hauser L."/>
            <person name="Chertkov O."/>
            <person name="Del Rio T.G."/>
            <person name="Nolan M."/>
            <person name="Copeland A."/>
            <person name="Tice H."/>
            <person name="Cheng J.F."/>
            <person name="Lucas S."/>
            <person name="Han C."/>
            <person name="Goodwin L."/>
            <person name="Pitluck S."/>
            <person name="Ivanova N."/>
            <person name="Ovchinikova G."/>
            <person name="Pati A."/>
            <person name="Chen A."/>
            <person name="Palaniappan K."/>
            <person name="Mavromatis K."/>
            <person name="Liolios K."/>
            <person name="Brettin T."/>
            <person name="Fiebig A."/>
            <person name="Rohde M."/>
            <person name="Abt B."/>
            <person name="Goker M."/>
            <person name="Detter J.C."/>
            <person name="Woyke T."/>
            <person name="Bristow J."/>
            <person name="Eisen J.A."/>
            <person name="Markowitz V."/>
            <person name="Hugenholtz P."/>
            <person name="Kyrpides N.C."/>
            <person name="Klenk H.P."/>
            <person name="Lapidus A."/>
        </authorList>
    </citation>
    <scope>NUCLEOTIDE SEQUENCE [LARGE SCALE GENOMIC DNA]</scope>
    <source>
        <strain evidence="7">DSM 44963</strain>
    </source>
</reference>
<evidence type="ECO:0000256" key="3">
    <source>
        <dbReference type="ARBA" id="ARBA00022691"/>
    </source>
</evidence>
<sequence length="579" mass="65560">MAAHDLVNWYESSLAPTERKTRGHFSTPPRLVEQILDACGFSPERNLTQLRVLDPACGGGNFLTAVLHRLVLSAEANGLSQRQTLSRVQQNIWGFDPDPVACFMAEMHLREALTTYTLQSLQHRSSLPLHIHQADALTFPWGQALAEKRHADIDLFLANPPYLAAKNTDLSAYRQARGHQGQSDSYLLFLDLALRLVRPGGWIGLVLPDPVLARTNAASERQALLRETTIHQLWHLSGVFSAFVGAVVIVAQKRLPKRSHQVTWTRGQWHLPSGTVVPISIGNESLILHTPILGSEKSEQAHEHTSMIRQEVLARQPEAELRYLWGRMQGTLIERLYLHSQVQAGRKALLAPLSHWVTVRRGEELSKDHALLSPWRPDEGEWYPVLRGGVDILPYRFPQAIRWMQREHIHKPLARYHAPKILVIKSTGQLQATLDLEGHIVLQTLYILNLAREDLRTSQEQEDELLFLLALLNSRLLRAYTYVLHTAYKWVQPQIEQHVLAHLPVPTLAGPERRFIIQRARELQSACSAIPPVVELKEKEMYEELEQAICALYESALQGRRASSSPLDRRSADKGVTYG</sequence>
<dbReference type="RefSeq" id="WP_007911807.1">
    <property type="nucleotide sequence ID" value="NZ_ADVG01000002.1"/>
</dbReference>
<dbReference type="PANTHER" id="PTHR33841">
    <property type="entry name" value="DNA METHYLTRANSFERASE YEEA-RELATED"/>
    <property type="match status" value="1"/>
</dbReference>